<dbReference type="Pfam" id="PF01757">
    <property type="entry name" value="Acyl_transf_3"/>
    <property type="match status" value="1"/>
</dbReference>
<dbReference type="Proteomes" id="UP000199585">
    <property type="component" value="Unassembled WGS sequence"/>
</dbReference>
<reference evidence="3 4" key="1">
    <citation type="submission" date="2016-10" db="EMBL/GenBank/DDBJ databases">
        <authorList>
            <person name="de Groot N.N."/>
        </authorList>
    </citation>
    <scope>NUCLEOTIDE SEQUENCE [LARGE SCALE GENOMIC DNA]</scope>
    <source>
        <strain evidence="3 4">DSM 16213</strain>
    </source>
</reference>
<dbReference type="GO" id="GO:0009103">
    <property type="term" value="P:lipopolysaccharide biosynthetic process"/>
    <property type="evidence" value="ECO:0007669"/>
    <property type="project" value="TreeGrafter"/>
</dbReference>
<feature type="transmembrane region" description="Helical" evidence="1">
    <location>
        <begin position="66"/>
        <end position="88"/>
    </location>
</feature>
<keyword evidence="3" id="KW-0012">Acyltransferase</keyword>
<feature type="transmembrane region" description="Helical" evidence="1">
    <location>
        <begin position="302"/>
        <end position="320"/>
    </location>
</feature>
<organism evidence="3 4">
    <name type="scientific">Loktanella fryxellensis</name>
    <dbReference type="NCBI Taxonomy" id="245187"/>
    <lineage>
        <taxon>Bacteria</taxon>
        <taxon>Pseudomonadati</taxon>
        <taxon>Pseudomonadota</taxon>
        <taxon>Alphaproteobacteria</taxon>
        <taxon>Rhodobacterales</taxon>
        <taxon>Roseobacteraceae</taxon>
        <taxon>Loktanella</taxon>
    </lineage>
</organism>
<dbReference type="EMBL" id="FOCI01000019">
    <property type="protein sequence ID" value="SEN51408.1"/>
    <property type="molecule type" value="Genomic_DNA"/>
</dbReference>
<evidence type="ECO:0000313" key="4">
    <source>
        <dbReference type="Proteomes" id="UP000199585"/>
    </source>
</evidence>
<feature type="transmembrane region" description="Helical" evidence="1">
    <location>
        <begin position="163"/>
        <end position="188"/>
    </location>
</feature>
<feature type="transmembrane region" description="Helical" evidence="1">
    <location>
        <begin position="100"/>
        <end position="122"/>
    </location>
</feature>
<keyword evidence="4" id="KW-1185">Reference proteome</keyword>
<feature type="transmembrane region" description="Helical" evidence="1">
    <location>
        <begin position="359"/>
        <end position="380"/>
    </location>
</feature>
<dbReference type="GO" id="GO:0016787">
    <property type="term" value="F:hydrolase activity"/>
    <property type="evidence" value="ECO:0007669"/>
    <property type="project" value="UniProtKB-KW"/>
</dbReference>
<gene>
    <name evidence="3" type="ORF">SAMN04488003_11939</name>
</gene>
<sequence>MSHSSAAPAVPIPPLVAIDALRAYMAWWVVVGHGLQLTGLGAGAPAGWGPVAGQAIGLLLRGDTAVHVFVIVSGFVMAHLLSGARVSYATYLGRRILRLYPVYAVCILLAVLVMPFYVAAFVDNPHAAGGAMRLDRLAHQSQDLLWHVLLHATLLHGMVPDSLLPYASATFLSPAWSLSLEWQFYLVAPVLMGLLARGRVRIMTGSVLCLLMLQVILQGQDRVHWQFDSNLALAIGYFLLGMLCRIVLTRHRQGRALWPVLCAALAVVPVLDRLAVLIWLVWYAIVLWEAGLIRRSRASGPAATLLAGMVGAMAFNPVAVRLGQWSYATYLVHIPVFAALVGSYGLWVGPAQMQPQITAAILLASGPVIVAASALLYRWVEVPMIRLGRRGDRSWGGRLNVPGSQAVLR</sequence>
<accession>A0A1H8H793</accession>
<keyword evidence="1" id="KW-1133">Transmembrane helix</keyword>
<keyword evidence="3" id="KW-0378">Hydrolase</keyword>
<keyword evidence="1" id="KW-0812">Transmembrane</keyword>
<feature type="transmembrane region" description="Helical" evidence="1">
    <location>
        <begin position="200"/>
        <end position="217"/>
    </location>
</feature>
<feature type="transmembrane region" description="Helical" evidence="1">
    <location>
        <begin position="229"/>
        <end position="248"/>
    </location>
</feature>
<evidence type="ECO:0000259" key="2">
    <source>
        <dbReference type="Pfam" id="PF01757"/>
    </source>
</evidence>
<evidence type="ECO:0000313" key="3">
    <source>
        <dbReference type="EMBL" id="SEN51408.1"/>
    </source>
</evidence>
<protein>
    <submittedName>
        <fullName evidence="3">Peptidoglycan/LPS O-acetylase OafA/YrhL, contains acyltransferase and SGNH-hydrolase domains</fullName>
    </submittedName>
</protein>
<dbReference type="RefSeq" id="WP_089904496.1">
    <property type="nucleotide sequence ID" value="NZ_FOCI01000019.1"/>
</dbReference>
<dbReference type="OrthoDB" id="9796461at2"/>
<dbReference type="AlphaFoldDB" id="A0A1H8H793"/>
<dbReference type="GO" id="GO:0016747">
    <property type="term" value="F:acyltransferase activity, transferring groups other than amino-acyl groups"/>
    <property type="evidence" value="ECO:0007669"/>
    <property type="project" value="InterPro"/>
</dbReference>
<dbReference type="GO" id="GO:0016020">
    <property type="term" value="C:membrane"/>
    <property type="evidence" value="ECO:0007669"/>
    <property type="project" value="TreeGrafter"/>
</dbReference>
<evidence type="ECO:0000256" key="1">
    <source>
        <dbReference type="SAM" id="Phobius"/>
    </source>
</evidence>
<feature type="transmembrane region" description="Helical" evidence="1">
    <location>
        <begin position="327"/>
        <end position="347"/>
    </location>
</feature>
<feature type="transmembrane region" description="Helical" evidence="1">
    <location>
        <begin position="260"/>
        <end position="282"/>
    </location>
</feature>
<feature type="domain" description="Acyltransferase 3" evidence="2">
    <location>
        <begin position="16"/>
        <end position="377"/>
    </location>
</feature>
<dbReference type="InterPro" id="IPR050879">
    <property type="entry name" value="Acyltransferase_3"/>
</dbReference>
<dbReference type="PANTHER" id="PTHR23028:SF53">
    <property type="entry name" value="ACYL_TRANSF_3 DOMAIN-CONTAINING PROTEIN"/>
    <property type="match status" value="1"/>
</dbReference>
<keyword evidence="3" id="KW-0808">Transferase</keyword>
<keyword evidence="1" id="KW-0472">Membrane</keyword>
<name>A0A1H8H793_9RHOB</name>
<dbReference type="InterPro" id="IPR002656">
    <property type="entry name" value="Acyl_transf_3_dom"/>
</dbReference>
<proteinExistence type="predicted"/>
<dbReference type="STRING" id="245187.SAMN04488003_11939"/>
<dbReference type="PANTHER" id="PTHR23028">
    <property type="entry name" value="ACETYLTRANSFERASE"/>
    <property type="match status" value="1"/>
</dbReference>